<feature type="transmembrane region" description="Helical" evidence="2">
    <location>
        <begin position="156"/>
        <end position="180"/>
    </location>
</feature>
<feature type="compositionally biased region" description="Low complexity" evidence="1">
    <location>
        <begin position="332"/>
        <end position="348"/>
    </location>
</feature>
<feature type="region of interest" description="Disordered" evidence="1">
    <location>
        <begin position="321"/>
        <end position="348"/>
    </location>
</feature>
<reference evidence="3" key="1">
    <citation type="submission" date="2019-08" db="EMBL/GenBank/DDBJ databases">
        <title>The improved chromosome-level genome for the pearl oyster Pinctada fucata martensii using PacBio sequencing and Hi-C.</title>
        <authorList>
            <person name="Zheng Z."/>
        </authorList>
    </citation>
    <scope>NUCLEOTIDE SEQUENCE</scope>
    <source>
        <strain evidence="3">ZZ-2019</strain>
        <tissue evidence="3">Adductor muscle</tissue>
    </source>
</reference>
<proteinExistence type="predicted"/>
<organism evidence="3 4">
    <name type="scientific">Pinctada imbricata</name>
    <name type="common">Atlantic pearl-oyster</name>
    <name type="synonym">Pinctada martensii</name>
    <dbReference type="NCBI Taxonomy" id="66713"/>
    <lineage>
        <taxon>Eukaryota</taxon>
        <taxon>Metazoa</taxon>
        <taxon>Spiralia</taxon>
        <taxon>Lophotrochozoa</taxon>
        <taxon>Mollusca</taxon>
        <taxon>Bivalvia</taxon>
        <taxon>Autobranchia</taxon>
        <taxon>Pteriomorphia</taxon>
        <taxon>Pterioida</taxon>
        <taxon>Pterioidea</taxon>
        <taxon>Pteriidae</taxon>
        <taxon>Pinctada</taxon>
    </lineage>
</organism>
<evidence type="ECO:0000313" key="3">
    <source>
        <dbReference type="EMBL" id="KAK3100157.1"/>
    </source>
</evidence>
<dbReference type="EMBL" id="VSWD01000006">
    <property type="protein sequence ID" value="KAK3100157.1"/>
    <property type="molecule type" value="Genomic_DNA"/>
</dbReference>
<gene>
    <name evidence="3" type="ORF">FSP39_015494</name>
</gene>
<evidence type="ECO:0000256" key="1">
    <source>
        <dbReference type="SAM" id="MobiDB-lite"/>
    </source>
</evidence>
<keyword evidence="4" id="KW-1185">Reference proteome</keyword>
<comment type="caution">
    <text evidence="3">The sequence shown here is derived from an EMBL/GenBank/DDBJ whole genome shotgun (WGS) entry which is preliminary data.</text>
</comment>
<evidence type="ECO:0000313" key="4">
    <source>
        <dbReference type="Proteomes" id="UP001186944"/>
    </source>
</evidence>
<keyword evidence="2" id="KW-0472">Membrane</keyword>
<accession>A0AA88Y935</accession>
<sequence>MLFTDANCTFPDGLTGEWVSATRGDLLFNSTSIRNYPTSANLGNIFNFNCMIKKDDLYFLRAEEFINVFGRITRFYLCMEIRRLSDGLMYYYMATEFDRFADDYIFGESENHDDNQAIMEEACNVAQPYSAGTYVTLVRKVYVPTTTPGPPPDVSFLYYLLIIPAVLLLFWLICLLILLLRLCYVKYGCFCKQIWKRPRKDFNAGHGEKVEKKKFSKNKLKPLLPRELTESHLFKPKRPVDISQYFLNFESGRKPVIEPMSKISPLYQDSIMDYMHGKMARRPSAASVYSFGSIVFDNMGFAYSRALTTSTLVSEVSVVTEENSSEADDTSTSDSVQSSCDSDVASQH</sequence>
<name>A0AA88Y935_PINIB</name>
<dbReference type="AlphaFoldDB" id="A0AA88Y935"/>
<keyword evidence="2" id="KW-1133">Transmembrane helix</keyword>
<keyword evidence="2" id="KW-0812">Transmembrane</keyword>
<evidence type="ECO:0000256" key="2">
    <source>
        <dbReference type="SAM" id="Phobius"/>
    </source>
</evidence>
<protein>
    <submittedName>
        <fullName evidence="3">Uncharacterized protein</fullName>
    </submittedName>
</protein>
<dbReference type="Proteomes" id="UP001186944">
    <property type="component" value="Unassembled WGS sequence"/>
</dbReference>